<dbReference type="GO" id="GO:0005657">
    <property type="term" value="C:replication fork"/>
    <property type="evidence" value="ECO:0007669"/>
    <property type="project" value="TreeGrafter"/>
</dbReference>
<sequence>MNKNPVTGSKESGSGFLELSKAETGTIGNLFSIEPPQPPRPHPPKYATTTAQEEYWSQDEVEEESTNKYMTTKFLNFVRTSFFPPLRFRLKVGSFVILLRNLEELKRNCILRTFATGSNKRKDTFVPRINCYKDKNLSSRLKRTQFPVKLAFTISINKAQGQSFGRERSRKLKLEVSI</sequence>
<keyword evidence="4" id="KW-1185">Reference proteome</keyword>
<name>A0A8R1ITU6_CAEJA</name>
<dbReference type="InterPro" id="IPR049163">
    <property type="entry name" value="Pif1-like_2B_dom"/>
</dbReference>
<feature type="domain" description="DNA helicase Pif1-like 2B" evidence="2">
    <location>
        <begin position="73"/>
        <end position="103"/>
    </location>
</feature>
<accession>A0A8R1ITU6</accession>
<dbReference type="PANTHER" id="PTHR23274">
    <property type="entry name" value="DNA HELICASE-RELATED"/>
    <property type="match status" value="1"/>
</dbReference>
<protein>
    <submittedName>
        <fullName evidence="3">ATP-dependent DNA helicase</fullName>
    </submittedName>
</protein>
<evidence type="ECO:0000313" key="4">
    <source>
        <dbReference type="Proteomes" id="UP000005237"/>
    </source>
</evidence>
<reference evidence="3" key="2">
    <citation type="submission" date="2022-06" db="UniProtKB">
        <authorList>
            <consortium name="EnsemblMetazoa"/>
        </authorList>
    </citation>
    <scope>IDENTIFICATION</scope>
    <source>
        <strain evidence="3">DF5081</strain>
    </source>
</reference>
<dbReference type="GO" id="GO:0006260">
    <property type="term" value="P:DNA replication"/>
    <property type="evidence" value="ECO:0007669"/>
    <property type="project" value="TreeGrafter"/>
</dbReference>
<dbReference type="PANTHER" id="PTHR23274:SF51">
    <property type="entry name" value="OS03G0423850 PROTEIN"/>
    <property type="match status" value="1"/>
</dbReference>
<evidence type="ECO:0000259" key="2">
    <source>
        <dbReference type="Pfam" id="PF21530"/>
    </source>
</evidence>
<proteinExistence type="predicted"/>
<dbReference type="AlphaFoldDB" id="A0A8R1ITU6"/>
<reference evidence="4" key="1">
    <citation type="submission" date="2010-08" db="EMBL/GenBank/DDBJ databases">
        <authorList>
            <consortium name="Caenorhabditis japonica Sequencing Consortium"/>
            <person name="Wilson R.K."/>
        </authorList>
    </citation>
    <scope>NUCLEOTIDE SEQUENCE [LARGE SCALE GENOMIC DNA]</scope>
    <source>
        <strain evidence="4">DF5081</strain>
    </source>
</reference>
<dbReference type="Pfam" id="PF21530">
    <property type="entry name" value="Pif1_2B_dom"/>
    <property type="match status" value="1"/>
</dbReference>
<organism evidence="3 4">
    <name type="scientific">Caenorhabditis japonica</name>
    <dbReference type="NCBI Taxonomy" id="281687"/>
    <lineage>
        <taxon>Eukaryota</taxon>
        <taxon>Metazoa</taxon>
        <taxon>Ecdysozoa</taxon>
        <taxon>Nematoda</taxon>
        <taxon>Chromadorea</taxon>
        <taxon>Rhabditida</taxon>
        <taxon>Rhabditina</taxon>
        <taxon>Rhabditomorpha</taxon>
        <taxon>Rhabditoidea</taxon>
        <taxon>Rhabditidae</taxon>
        <taxon>Peloderinae</taxon>
        <taxon>Caenorhabditis</taxon>
    </lineage>
</organism>
<dbReference type="Proteomes" id="UP000005237">
    <property type="component" value="Unassembled WGS sequence"/>
</dbReference>
<evidence type="ECO:0000313" key="3">
    <source>
        <dbReference type="EnsemblMetazoa" id="CJA38746.1"/>
    </source>
</evidence>
<feature type="region of interest" description="Disordered" evidence="1">
    <location>
        <begin position="28"/>
        <end position="47"/>
    </location>
</feature>
<dbReference type="EnsemblMetazoa" id="CJA38746.1">
    <property type="protein sequence ID" value="CJA38746.1"/>
    <property type="gene ID" value="WBGene00214593"/>
</dbReference>
<evidence type="ECO:0000256" key="1">
    <source>
        <dbReference type="SAM" id="MobiDB-lite"/>
    </source>
</evidence>